<keyword evidence="1" id="KW-0472">Membrane</keyword>
<accession>A0ABP0JPI6</accession>
<dbReference type="Proteomes" id="UP001642464">
    <property type="component" value="Unassembled WGS sequence"/>
</dbReference>
<reference evidence="3 4" key="1">
    <citation type="submission" date="2024-02" db="EMBL/GenBank/DDBJ databases">
        <authorList>
            <person name="Chen Y."/>
            <person name="Shah S."/>
            <person name="Dougan E. K."/>
            <person name="Thang M."/>
            <person name="Chan C."/>
        </authorList>
    </citation>
    <scope>NUCLEOTIDE SEQUENCE [LARGE SCALE GENOMIC DNA]</scope>
</reference>
<keyword evidence="1" id="KW-1133">Transmembrane helix</keyword>
<organism evidence="3 4">
    <name type="scientific">Durusdinium trenchii</name>
    <dbReference type="NCBI Taxonomy" id="1381693"/>
    <lineage>
        <taxon>Eukaryota</taxon>
        <taxon>Sar</taxon>
        <taxon>Alveolata</taxon>
        <taxon>Dinophyceae</taxon>
        <taxon>Suessiales</taxon>
        <taxon>Symbiodiniaceae</taxon>
        <taxon>Durusdinium</taxon>
    </lineage>
</organism>
<comment type="caution">
    <text evidence="3">The sequence shown here is derived from an EMBL/GenBank/DDBJ whole genome shotgun (WGS) entry which is preliminary data.</text>
</comment>
<protein>
    <submittedName>
        <fullName evidence="3">Guanylate cyclase 2G (Guanylyl cyclase receptor G) (MGC-G)</fullName>
    </submittedName>
</protein>
<dbReference type="EMBL" id="CAXAMM010008069">
    <property type="protein sequence ID" value="CAK9016249.1"/>
    <property type="molecule type" value="Genomic_DNA"/>
</dbReference>
<name>A0ABP0JPI6_9DINO</name>
<keyword evidence="4" id="KW-1185">Reference proteome</keyword>
<feature type="transmembrane region" description="Helical" evidence="1">
    <location>
        <begin position="276"/>
        <end position="300"/>
    </location>
</feature>
<dbReference type="PROSITE" id="PS50125">
    <property type="entry name" value="GUANYLATE_CYCLASE_2"/>
    <property type="match status" value="2"/>
</dbReference>
<keyword evidence="3" id="KW-0675">Receptor</keyword>
<dbReference type="PANTHER" id="PTHR45655">
    <property type="entry name" value="GUANYLATE CYCLASE SOLUBLE SUBUNIT BETA-2"/>
    <property type="match status" value="1"/>
</dbReference>
<dbReference type="SMART" id="SM00044">
    <property type="entry name" value="CYCc"/>
    <property type="match status" value="1"/>
</dbReference>
<dbReference type="Gene3D" id="3.30.70.1230">
    <property type="entry name" value="Nucleotide cyclase"/>
    <property type="match status" value="2"/>
</dbReference>
<feature type="transmembrane region" description="Helical" evidence="1">
    <location>
        <begin position="241"/>
        <end position="264"/>
    </location>
</feature>
<proteinExistence type="predicted"/>
<feature type="non-terminal residue" evidence="3">
    <location>
        <position position="1"/>
    </location>
</feature>
<dbReference type="Pfam" id="PF00211">
    <property type="entry name" value="Guanylate_cyc"/>
    <property type="match status" value="2"/>
</dbReference>
<evidence type="ECO:0000259" key="2">
    <source>
        <dbReference type="PROSITE" id="PS50125"/>
    </source>
</evidence>
<dbReference type="PANTHER" id="PTHR45655:SF13">
    <property type="entry name" value="SOLUBLE GUANYLATE CYCLASE GCY-32-RELATED"/>
    <property type="match status" value="1"/>
</dbReference>
<dbReference type="SUPFAM" id="SSF55073">
    <property type="entry name" value="Nucleotide cyclase"/>
    <property type="match status" value="2"/>
</dbReference>
<evidence type="ECO:0000313" key="3">
    <source>
        <dbReference type="EMBL" id="CAK9016249.1"/>
    </source>
</evidence>
<dbReference type="InterPro" id="IPR029787">
    <property type="entry name" value="Nucleotide_cyclase"/>
</dbReference>
<feature type="domain" description="Guanylate cyclase" evidence="2">
    <location>
        <begin position="1"/>
        <end position="50"/>
    </location>
</feature>
<dbReference type="InterPro" id="IPR001054">
    <property type="entry name" value="A/G_cyclase"/>
</dbReference>
<dbReference type="CDD" id="cd07302">
    <property type="entry name" value="CHD"/>
    <property type="match status" value="2"/>
</dbReference>
<feature type="transmembrane region" description="Helical" evidence="1">
    <location>
        <begin position="368"/>
        <end position="389"/>
    </location>
</feature>
<feature type="transmembrane region" description="Helical" evidence="1">
    <location>
        <begin position="344"/>
        <end position="362"/>
    </location>
</feature>
<feature type="domain" description="Guanylate cyclase" evidence="2">
    <location>
        <begin position="445"/>
        <end position="573"/>
    </location>
</feature>
<keyword evidence="1" id="KW-0812">Transmembrane</keyword>
<sequence>IDFAKEVLSYEGASFKMGIHSGPVVAGVVGSKLPRYRLFGNTVNMAARMMQKGLPGELQFGEATKALLPPQVKVTPRGQVEMKGQGKVNTYLLDHKECYRHVTVVQMSTVKTGKALFRALIAGKKAAEGGFQGAAPGSPRSEFQEILREVFRDRSVSRWWSCFCAFCPGWNSFPKELEVAYKNWYFQTVFTDNFSAIRLQRQTLFMFILTVVETGYMLFMSEGFATVPNFFEGLGKLENYFGLRLAVIVLSLGMSLICPPVIMACRHDCSSSWKVWFAWLASQAAHLTFVTVLMLSYMLLPSYAAGQANGKSQELTVPDYVVALMALPVYAAVMMSYQQDFLTSVVYIATFGVMVLLLRFTPGIDQNGYPTGGVTFLGYSMIFAVKAYMGERSLREQFKARHAIDEAKSRIEDILDTMMPQPVMDELQRLPAGSSALSHHYHRATLVQSDLIGFTRMASLKPPEAVVKAVSDLFGLFDGLADEYGIYKVETVGDAYIAGQAEPPLTLDNYPPNVIRFGLKMIGATKKWSSDSDETIGVRVGVHSGECIGGIVGIDKQRYHLFGQLIHQLELLESTAPENGLQVSSSCKAAVEAAWASDTHTHREENLSVSSCLRFDFVERPEKHLVTSKGEVHQYAEVGGRTFLVWLPPS</sequence>
<evidence type="ECO:0000313" key="4">
    <source>
        <dbReference type="Proteomes" id="UP001642464"/>
    </source>
</evidence>
<evidence type="ECO:0000256" key="1">
    <source>
        <dbReference type="SAM" id="Phobius"/>
    </source>
</evidence>
<feature type="transmembrane region" description="Helical" evidence="1">
    <location>
        <begin position="320"/>
        <end position="337"/>
    </location>
</feature>
<feature type="transmembrane region" description="Helical" evidence="1">
    <location>
        <begin position="204"/>
        <end position="221"/>
    </location>
</feature>
<gene>
    <name evidence="3" type="ORF">SCF082_LOCUS13099</name>
</gene>